<evidence type="ECO:0000256" key="2">
    <source>
        <dbReference type="ARBA" id="ARBA00022490"/>
    </source>
</evidence>
<keyword evidence="2" id="KW-0963">Cytoplasm</keyword>
<evidence type="ECO:0000256" key="7">
    <source>
        <dbReference type="ARBA" id="ARBA00022769"/>
    </source>
</evidence>
<feature type="domain" description="ABC transporter" evidence="17">
    <location>
        <begin position="15"/>
        <end position="111"/>
    </location>
</feature>
<evidence type="ECO:0000256" key="13">
    <source>
        <dbReference type="ARBA" id="ARBA00023204"/>
    </source>
</evidence>
<sequence>MTEWITIEHANEHNLKDVNVQIPKRAFTVITGVSGSGKSTLAHDILFNESQRQYLEAMGMQGIEKPKVARINGVSPAISIQQQETSSNPRSTVGTKTAMYTSLRMIYEKLGFRPCPNCEKAVNPAKAIEETEVIDGDFTVFQICPYCDHKYKKFTRSHFSYNTIEGACETCKGIGDVVQINQHTLFNKALSVEKGAVTLWTGSYLDYQFENIKNTMQHYQVPLEADTPLQDYNNLQFALLCHGTSSEEVQQLTDIKEP</sequence>
<feature type="domain" description="UvrA DNA-binding" evidence="18">
    <location>
        <begin position="187"/>
        <end position="250"/>
    </location>
</feature>
<dbReference type="PANTHER" id="PTHR43152:SF1">
    <property type="entry name" value="UVRA PROTEIN"/>
    <property type="match status" value="1"/>
</dbReference>
<keyword evidence="12" id="KW-0238">DNA-binding</keyword>
<keyword evidence="3" id="KW-0479">Metal-binding</keyword>
<keyword evidence="5" id="KW-0547">Nucleotide-binding</keyword>
<organism evidence="19 20">
    <name type="scientific">Gracilibacillus caseinilyticus</name>
    <dbReference type="NCBI Taxonomy" id="2932256"/>
    <lineage>
        <taxon>Bacteria</taxon>
        <taxon>Bacillati</taxon>
        <taxon>Bacillota</taxon>
        <taxon>Bacilli</taxon>
        <taxon>Bacillales</taxon>
        <taxon>Bacillaceae</taxon>
        <taxon>Gracilibacillus</taxon>
    </lineage>
</organism>
<dbReference type="Proteomes" id="UP000831782">
    <property type="component" value="Chromosome"/>
</dbReference>
<keyword evidence="8" id="KW-0863">Zinc-finger</keyword>
<evidence type="ECO:0000256" key="10">
    <source>
        <dbReference type="ARBA" id="ARBA00022840"/>
    </source>
</evidence>
<keyword evidence="20" id="KW-1185">Reference proteome</keyword>
<evidence type="ECO:0000256" key="11">
    <source>
        <dbReference type="ARBA" id="ARBA00022881"/>
    </source>
</evidence>
<comment type="subcellular location">
    <subcellularLocation>
        <location evidence="1">Cytoplasm</location>
    </subcellularLocation>
</comment>
<evidence type="ECO:0000256" key="5">
    <source>
        <dbReference type="ARBA" id="ARBA00022741"/>
    </source>
</evidence>
<evidence type="ECO:0000256" key="3">
    <source>
        <dbReference type="ARBA" id="ARBA00022723"/>
    </source>
</evidence>
<comment type="similarity">
    <text evidence="14">Belongs to the ABC transporter superfamily. UvrA family.</text>
</comment>
<dbReference type="InterPro" id="IPR041552">
    <property type="entry name" value="UvrA_DNA-bd"/>
</dbReference>
<dbReference type="Pfam" id="PF00005">
    <property type="entry name" value="ABC_tran"/>
    <property type="match status" value="1"/>
</dbReference>
<gene>
    <name evidence="19" type="ORF">MUN88_07115</name>
</gene>
<dbReference type="GO" id="GO:0005524">
    <property type="term" value="F:ATP binding"/>
    <property type="evidence" value="ECO:0007669"/>
    <property type="project" value="UniProtKB-KW"/>
</dbReference>
<evidence type="ECO:0000256" key="14">
    <source>
        <dbReference type="ARBA" id="ARBA00038000"/>
    </source>
</evidence>
<dbReference type="Pfam" id="PF17755">
    <property type="entry name" value="UvrA_DNA-bind"/>
    <property type="match status" value="1"/>
</dbReference>
<dbReference type="Gene3D" id="1.20.1580.10">
    <property type="entry name" value="ABC transporter ATPase like domain"/>
    <property type="match status" value="1"/>
</dbReference>
<dbReference type="InterPro" id="IPR027417">
    <property type="entry name" value="P-loop_NTPase"/>
</dbReference>
<dbReference type="EMBL" id="CP095072">
    <property type="protein sequence ID" value="UOQ49836.1"/>
    <property type="molecule type" value="Genomic_DNA"/>
</dbReference>
<protein>
    <recommendedName>
        <fullName evidence="15">UvrABC system protein A</fullName>
    </recommendedName>
    <alternativeName>
        <fullName evidence="16">Excinuclease ABC subunit A</fullName>
    </alternativeName>
</protein>
<dbReference type="Gene3D" id="3.40.50.300">
    <property type="entry name" value="P-loop containing nucleotide triphosphate hydrolases"/>
    <property type="match status" value="1"/>
</dbReference>
<evidence type="ECO:0000256" key="1">
    <source>
        <dbReference type="ARBA" id="ARBA00004496"/>
    </source>
</evidence>
<dbReference type="SUPFAM" id="SSF52540">
    <property type="entry name" value="P-loop containing nucleoside triphosphate hydrolases"/>
    <property type="match status" value="1"/>
</dbReference>
<dbReference type="Gene3D" id="1.10.8.280">
    <property type="entry name" value="ABC transporter ATPase domain-like"/>
    <property type="match status" value="1"/>
</dbReference>
<evidence type="ECO:0000259" key="17">
    <source>
        <dbReference type="Pfam" id="PF00005"/>
    </source>
</evidence>
<evidence type="ECO:0000256" key="15">
    <source>
        <dbReference type="ARBA" id="ARBA00039316"/>
    </source>
</evidence>
<reference evidence="19 20" key="1">
    <citation type="submission" date="2022-04" db="EMBL/GenBank/DDBJ databases">
        <title>Gracilibacillus sp. isolated from saltern.</title>
        <authorList>
            <person name="Won M."/>
            <person name="Lee C.-M."/>
            <person name="Woen H.-Y."/>
            <person name="Kwon S.-W."/>
        </authorList>
    </citation>
    <scope>NUCLEOTIDE SEQUENCE [LARGE SCALE GENOMIC DNA]</scope>
    <source>
        <strain evidence="19 20">SSWR10-1</strain>
    </source>
</reference>
<keyword evidence="13" id="KW-0234">DNA repair</keyword>
<keyword evidence="9" id="KW-0862">Zinc</keyword>
<evidence type="ECO:0000256" key="9">
    <source>
        <dbReference type="ARBA" id="ARBA00022833"/>
    </source>
</evidence>
<name>A0ABY4EZM1_9BACI</name>
<evidence type="ECO:0000256" key="16">
    <source>
        <dbReference type="ARBA" id="ARBA00042156"/>
    </source>
</evidence>
<keyword evidence="10 19" id="KW-0067">ATP-binding</keyword>
<evidence type="ECO:0000256" key="4">
    <source>
        <dbReference type="ARBA" id="ARBA00022737"/>
    </source>
</evidence>
<keyword evidence="6" id="KW-0227">DNA damage</keyword>
<evidence type="ECO:0000313" key="20">
    <source>
        <dbReference type="Proteomes" id="UP000831782"/>
    </source>
</evidence>
<dbReference type="RefSeq" id="WP_244722720.1">
    <property type="nucleotide sequence ID" value="NZ_CP095072.1"/>
</dbReference>
<keyword evidence="7" id="KW-0228">DNA excision</keyword>
<dbReference type="PANTHER" id="PTHR43152">
    <property type="entry name" value="UVRABC SYSTEM PROTEIN A"/>
    <property type="match status" value="1"/>
</dbReference>
<keyword evidence="4" id="KW-0677">Repeat</keyword>
<dbReference type="InterPro" id="IPR003439">
    <property type="entry name" value="ABC_transporter-like_ATP-bd"/>
</dbReference>
<proteinExistence type="inferred from homology"/>
<accession>A0ABY4EZM1</accession>
<evidence type="ECO:0000256" key="12">
    <source>
        <dbReference type="ARBA" id="ARBA00023125"/>
    </source>
</evidence>
<evidence type="ECO:0000259" key="18">
    <source>
        <dbReference type="Pfam" id="PF17755"/>
    </source>
</evidence>
<evidence type="ECO:0000256" key="6">
    <source>
        <dbReference type="ARBA" id="ARBA00022763"/>
    </source>
</evidence>
<keyword evidence="11" id="KW-0267">Excision nuclease</keyword>
<evidence type="ECO:0000313" key="19">
    <source>
        <dbReference type="EMBL" id="UOQ49836.1"/>
    </source>
</evidence>
<evidence type="ECO:0000256" key="8">
    <source>
        <dbReference type="ARBA" id="ARBA00022771"/>
    </source>
</evidence>